<organism evidence="7">
    <name type="scientific">Anisakis simplex</name>
    <name type="common">Herring worm</name>
    <dbReference type="NCBI Taxonomy" id="6269"/>
    <lineage>
        <taxon>Eukaryota</taxon>
        <taxon>Metazoa</taxon>
        <taxon>Ecdysozoa</taxon>
        <taxon>Nematoda</taxon>
        <taxon>Chromadorea</taxon>
        <taxon>Rhabditida</taxon>
        <taxon>Spirurina</taxon>
        <taxon>Ascaridomorpha</taxon>
        <taxon>Ascaridoidea</taxon>
        <taxon>Anisakidae</taxon>
        <taxon>Anisakis</taxon>
        <taxon>Anisakis simplex complex</taxon>
    </lineage>
</organism>
<evidence type="ECO:0000256" key="1">
    <source>
        <dbReference type="ARBA" id="ARBA00001962"/>
    </source>
</evidence>
<evidence type="ECO:0000256" key="2">
    <source>
        <dbReference type="ARBA" id="ARBA00022723"/>
    </source>
</evidence>
<evidence type="ECO:0000313" key="6">
    <source>
        <dbReference type="Proteomes" id="UP000267096"/>
    </source>
</evidence>
<dbReference type="PANTHER" id="PTHR20883">
    <property type="entry name" value="PHYTANOYL-COA DIOXYGENASE DOMAIN CONTAINING 1"/>
    <property type="match status" value="1"/>
</dbReference>
<evidence type="ECO:0000256" key="4">
    <source>
        <dbReference type="ARBA" id="ARBA00038356"/>
    </source>
</evidence>
<dbReference type="SUPFAM" id="SSF51197">
    <property type="entry name" value="Clavaminate synthase-like"/>
    <property type="match status" value="1"/>
</dbReference>
<accession>A0A0M3JUI5</accession>
<reference evidence="7" key="1">
    <citation type="submission" date="2017-02" db="UniProtKB">
        <authorList>
            <consortium name="WormBaseParasite"/>
        </authorList>
    </citation>
    <scope>IDENTIFICATION</scope>
</reference>
<keyword evidence="3" id="KW-0408">Iron</keyword>
<keyword evidence="2" id="KW-0479">Metal-binding</keyword>
<dbReference type="Proteomes" id="UP000267096">
    <property type="component" value="Unassembled WGS sequence"/>
</dbReference>
<sequence length="301" mass="34720">MNENKLWCKTFDINDLTNLKDEFDKNGFAVINNAFASFELEEMRDRIKEIVDQMNPADHPKSVFTTYDEQKQARDKYFLESSDKIRFFYEEGAFDNQGNLLVSKELALNKVAHALHWLDNVFKKHTFSQKIKDIVKALHFNEPVVAQSMYIFKQPKIGGPVNEHVDATFLYTEPNDHLLGLWIAIDDADLCNGCLSFIPGSHKVDSIKYRYKRTHQREGEILKFEGNKPVYMQSEYVSVPVQKGSVVVIHGCVAHKSEANVSSKPRHAYTLHVIDMKGATYDADNWLQPTDQYSFPNLYEN</sequence>
<evidence type="ECO:0000256" key="3">
    <source>
        <dbReference type="ARBA" id="ARBA00023004"/>
    </source>
</evidence>
<dbReference type="EMBL" id="UYRR01031058">
    <property type="protein sequence ID" value="VDK44792.1"/>
    <property type="molecule type" value="Genomic_DNA"/>
</dbReference>
<dbReference type="Pfam" id="PF05721">
    <property type="entry name" value="PhyH"/>
    <property type="match status" value="1"/>
</dbReference>
<gene>
    <name evidence="5" type="ORF">ASIM_LOCUS11312</name>
</gene>
<proteinExistence type="inferred from homology"/>
<dbReference type="GO" id="GO:0046872">
    <property type="term" value="F:metal ion binding"/>
    <property type="evidence" value="ECO:0007669"/>
    <property type="project" value="UniProtKB-KW"/>
</dbReference>
<dbReference type="WBParaSite" id="ASIM_0001184601-mRNA-1">
    <property type="protein sequence ID" value="ASIM_0001184601-mRNA-1"/>
    <property type="gene ID" value="ASIM_0001184601"/>
</dbReference>
<dbReference type="PANTHER" id="PTHR20883:SF15">
    <property type="entry name" value="PHYTANOYL-COA DIOXYGENASE DOMAIN-CONTAINING PROTEIN 1"/>
    <property type="match status" value="1"/>
</dbReference>
<protein>
    <submittedName>
        <fullName evidence="7">Phytanoyl-CoA dioxygenase</fullName>
    </submittedName>
</protein>
<evidence type="ECO:0000313" key="5">
    <source>
        <dbReference type="EMBL" id="VDK44792.1"/>
    </source>
</evidence>
<name>A0A0M3JUI5_ANISI</name>
<comment type="similarity">
    <text evidence="4">Belongs to the PhyH family. PHYHD1 subfamily.</text>
</comment>
<reference evidence="5 6" key="2">
    <citation type="submission" date="2018-11" db="EMBL/GenBank/DDBJ databases">
        <authorList>
            <consortium name="Pathogen Informatics"/>
        </authorList>
    </citation>
    <scope>NUCLEOTIDE SEQUENCE [LARGE SCALE GENOMIC DNA]</scope>
</reference>
<evidence type="ECO:0000313" key="7">
    <source>
        <dbReference type="WBParaSite" id="ASIM_0001184601-mRNA-1"/>
    </source>
</evidence>
<comment type="cofactor">
    <cofactor evidence="1">
        <name>Fe cation</name>
        <dbReference type="ChEBI" id="CHEBI:24875"/>
    </cofactor>
</comment>
<dbReference type="OrthoDB" id="445007at2759"/>
<dbReference type="Gene3D" id="2.60.120.620">
    <property type="entry name" value="q2cbj1_9rhob like domain"/>
    <property type="match status" value="1"/>
</dbReference>
<keyword evidence="6" id="KW-1185">Reference proteome</keyword>
<dbReference type="AlphaFoldDB" id="A0A0M3JUI5"/>
<dbReference type="InterPro" id="IPR008775">
    <property type="entry name" value="Phytyl_CoA_dOase-like"/>
</dbReference>